<evidence type="ECO:0000256" key="4">
    <source>
        <dbReference type="SAM" id="Coils"/>
    </source>
</evidence>
<keyword evidence="2" id="KW-0833">Ubl conjugation pathway</keyword>
<dbReference type="Gene3D" id="3.30.710.10">
    <property type="entry name" value="Potassium Channel Kv1.1, Chain A"/>
    <property type="match status" value="1"/>
</dbReference>
<evidence type="ECO:0000313" key="8">
    <source>
        <dbReference type="EMBL" id="KAL3721959.1"/>
    </source>
</evidence>
<sequence length="498" mass="54079">MESGTRKKKKNWNELGVVDTIYEEEGYEEEENSSASSPPSLSSPTAEMWSVKSCRPDVVIRVQGTCFHLHKASLTSRSAYLKRHLAGVSELTLSPPLKITAATFRLVADFCCGAHVVVTPFNVAELSTAAAALEMTAGDGGDGADDLRLVAETYFRQYVGENREYASILFRACLGLLPEAETAACLVSRCVEAYGLMEDGESAGGGDGACFDDVVTVGVEDFQVMVDSMHGRLTSHDLLYRMVDVYLKEHGRKITEERKDQICNTVDCTKLSPDLLLHAVQNPRMPLRFIIRAMLVEQLRTRLHVVRACDRHQPQRKRRQSKDGDSSAAAATLGAILQRDAAVRQAGQLKAAMDATNSRIQNLERELTGMRRILRESTTERQRSGAAVIDSARSASFHYTTAAESGKIERGDRGSVSSVSCRFSARGEAAVGPGGGSEWPEERGIPGGPKSIRQRLISGLKHAFGVSSDSKPATGSKFAVGNVGRDVTRVVERGRAAV</sequence>
<evidence type="ECO:0000259" key="6">
    <source>
        <dbReference type="PROSITE" id="PS50097"/>
    </source>
</evidence>
<feature type="coiled-coil region" evidence="4">
    <location>
        <begin position="346"/>
        <end position="380"/>
    </location>
</feature>
<feature type="region of interest" description="Disordered" evidence="5">
    <location>
        <begin position="427"/>
        <end position="447"/>
    </location>
</feature>
<gene>
    <name evidence="8" type="ORF">ACJRO7_034323</name>
</gene>
<evidence type="ECO:0000256" key="3">
    <source>
        <dbReference type="PROSITE-ProRule" id="PRU00982"/>
    </source>
</evidence>
<organism evidence="8 9">
    <name type="scientific">Eucalyptus globulus</name>
    <name type="common">Tasmanian blue gum</name>
    <dbReference type="NCBI Taxonomy" id="34317"/>
    <lineage>
        <taxon>Eukaryota</taxon>
        <taxon>Viridiplantae</taxon>
        <taxon>Streptophyta</taxon>
        <taxon>Embryophyta</taxon>
        <taxon>Tracheophyta</taxon>
        <taxon>Spermatophyta</taxon>
        <taxon>Magnoliopsida</taxon>
        <taxon>eudicotyledons</taxon>
        <taxon>Gunneridae</taxon>
        <taxon>Pentapetalae</taxon>
        <taxon>rosids</taxon>
        <taxon>malvids</taxon>
        <taxon>Myrtales</taxon>
        <taxon>Myrtaceae</taxon>
        <taxon>Myrtoideae</taxon>
        <taxon>Eucalypteae</taxon>
        <taxon>Eucalyptus</taxon>
    </lineage>
</organism>
<keyword evidence="4" id="KW-0175">Coiled coil</keyword>
<evidence type="ECO:0000256" key="2">
    <source>
        <dbReference type="ARBA" id="ARBA00022786"/>
    </source>
</evidence>
<comment type="similarity">
    <text evidence="3">Belongs to the NPH3 family.</text>
</comment>
<comment type="caution">
    <text evidence="8">The sequence shown here is derived from an EMBL/GenBank/DDBJ whole genome shotgun (WGS) entry which is preliminary data.</text>
</comment>
<feature type="domain" description="NPH3" evidence="7">
    <location>
        <begin position="232"/>
        <end position="300"/>
    </location>
</feature>
<accession>A0ABD3J665</accession>
<dbReference type="InterPro" id="IPR043454">
    <property type="entry name" value="NPH3/RPT2-like"/>
</dbReference>
<protein>
    <submittedName>
        <fullName evidence="8">Uncharacterized protein</fullName>
    </submittedName>
</protein>
<dbReference type="InterPro" id="IPR000210">
    <property type="entry name" value="BTB/POZ_dom"/>
</dbReference>
<dbReference type="InterPro" id="IPR027356">
    <property type="entry name" value="NPH3_dom"/>
</dbReference>
<evidence type="ECO:0000259" key="7">
    <source>
        <dbReference type="PROSITE" id="PS51649"/>
    </source>
</evidence>
<dbReference type="Pfam" id="PF03000">
    <property type="entry name" value="NPH3"/>
    <property type="match status" value="1"/>
</dbReference>
<dbReference type="InterPro" id="IPR011333">
    <property type="entry name" value="SKP1/BTB/POZ_sf"/>
</dbReference>
<dbReference type="EMBL" id="JBJKBG010000009">
    <property type="protein sequence ID" value="KAL3721959.1"/>
    <property type="molecule type" value="Genomic_DNA"/>
</dbReference>
<comment type="pathway">
    <text evidence="1">Protein modification; protein ubiquitination.</text>
</comment>
<dbReference type="PROSITE" id="PS50097">
    <property type="entry name" value="BTB"/>
    <property type="match status" value="1"/>
</dbReference>
<keyword evidence="9" id="KW-1185">Reference proteome</keyword>
<feature type="region of interest" description="Disordered" evidence="5">
    <location>
        <begin position="25"/>
        <end position="46"/>
    </location>
</feature>
<dbReference type="AlphaFoldDB" id="A0ABD3J665"/>
<reference evidence="8 9" key="1">
    <citation type="submission" date="2024-11" db="EMBL/GenBank/DDBJ databases">
        <title>Chromosome-level genome assembly of Eucalyptus globulus Labill. provides insights into its genome evolution.</title>
        <authorList>
            <person name="Li X."/>
        </authorList>
    </citation>
    <scope>NUCLEOTIDE SEQUENCE [LARGE SCALE GENOMIC DNA]</scope>
    <source>
        <strain evidence="8">CL2024</strain>
        <tissue evidence="8">Fresh tender leaves</tissue>
    </source>
</reference>
<evidence type="ECO:0000313" key="9">
    <source>
        <dbReference type="Proteomes" id="UP001634007"/>
    </source>
</evidence>
<feature type="compositionally biased region" description="Low complexity" evidence="5">
    <location>
        <begin position="33"/>
        <end position="44"/>
    </location>
</feature>
<feature type="domain" description="BTB" evidence="6">
    <location>
        <begin position="56"/>
        <end position="120"/>
    </location>
</feature>
<evidence type="ECO:0000256" key="1">
    <source>
        <dbReference type="ARBA" id="ARBA00004906"/>
    </source>
</evidence>
<dbReference type="PANTHER" id="PTHR32370">
    <property type="entry name" value="OS12G0117600 PROTEIN"/>
    <property type="match status" value="1"/>
</dbReference>
<dbReference type="Pfam" id="PF00651">
    <property type="entry name" value="BTB"/>
    <property type="match status" value="1"/>
</dbReference>
<proteinExistence type="inferred from homology"/>
<name>A0ABD3J665_EUCGL</name>
<dbReference type="PROSITE" id="PS51649">
    <property type="entry name" value="NPH3"/>
    <property type="match status" value="1"/>
</dbReference>
<dbReference type="Proteomes" id="UP001634007">
    <property type="component" value="Unassembled WGS sequence"/>
</dbReference>
<evidence type="ECO:0000256" key="5">
    <source>
        <dbReference type="SAM" id="MobiDB-lite"/>
    </source>
</evidence>
<dbReference type="SUPFAM" id="SSF54695">
    <property type="entry name" value="POZ domain"/>
    <property type="match status" value="1"/>
</dbReference>